<dbReference type="PANTHER" id="PTHR10000">
    <property type="entry name" value="PHOSPHOSERINE PHOSPHATASE"/>
    <property type="match status" value="1"/>
</dbReference>
<accession>A0A5C5UA74</accession>
<dbReference type="Proteomes" id="UP000320791">
    <property type="component" value="Unassembled WGS sequence"/>
</dbReference>
<dbReference type="PANTHER" id="PTHR10000:SF53">
    <property type="entry name" value="5-AMINO-6-(5-PHOSPHO-D-RIBITYLAMINO)URACIL PHOSPHATASE YBJI-RELATED"/>
    <property type="match status" value="1"/>
</dbReference>
<comment type="caution">
    <text evidence="1">The sequence shown here is derived from an EMBL/GenBank/DDBJ whole genome shotgun (WGS) entry which is preliminary data.</text>
</comment>
<dbReference type="SFLD" id="SFLDG01129">
    <property type="entry name" value="C1.5:_HAD__Beta-PGM__Phosphata"/>
    <property type="match status" value="1"/>
</dbReference>
<dbReference type="AlphaFoldDB" id="A0A5C5UA74"/>
<protein>
    <submittedName>
        <fullName evidence="1">Cof-type HAD-IIB family hydrolase</fullName>
    </submittedName>
</protein>
<dbReference type="NCBIfam" id="TIGR00099">
    <property type="entry name" value="Cof-subfamily"/>
    <property type="match status" value="1"/>
</dbReference>
<dbReference type="InterPro" id="IPR023214">
    <property type="entry name" value="HAD_sf"/>
</dbReference>
<dbReference type="OrthoDB" id="3180855at2"/>
<organism evidence="1 2">
    <name type="scientific">Corynebacterium canis</name>
    <dbReference type="NCBI Taxonomy" id="679663"/>
    <lineage>
        <taxon>Bacteria</taxon>
        <taxon>Bacillati</taxon>
        <taxon>Actinomycetota</taxon>
        <taxon>Actinomycetes</taxon>
        <taxon>Mycobacteriales</taxon>
        <taxon>Corynebacteriaceae</taxon>
        <taxon>Corynebacterium</taxon>
    </lineage>
</organism>
<dbReference type="GO" id="GO:0016791">
    <property type="term" value="F:phosphatase activity"/>
    <property type="evidence" value="ECO:0007669"/>
    <property type="project" value="UniProtKB-ARBA"/>
</dbReference>
<name>A0A5C5UA74_9CORY</name>
<dbReference type="GO" id="GO:0000287">
    <property type="term" value="F:magnesium ion binding"/>
    <property type="evidence" value="ECO:0007669"/>
    <property type="project" value="TreeGrafter"/>
</dbReference>
<dbReference type="InterPro" id="IPR000150">
    <property type="entry name" value="Cof"/>
</dbReference>
<sequence length="465" mass="51196">MAYQAILFDLDGTLIDHYQATSDAVAHWSILAGAEPDVERWFELENRWFTAYEQGELSIQEQRRVRVREYLQQPRVSDETADSMFQEFISVYFDHIQPYADALSALEQALVTGAKVGILTNGTKEIQQQKLQRAGLNLPGVELLASSDLGFSKPDPRCYQAALERLGVEASGTIMVGDNYANDVQGAVACGLTARHLDRRRGQTLDHYPPRAPELVVCDMDGTLLDPRGKIPADFISVVERMNELDVTFVPASGRQHHTLSLMFPYADTLIAENGNVLVHNGEVIHSTTLDPAFVRMIIDAARANPERAGLVLCTPGTAYIEDGSPEFLAEVEKYYASRTLVGSFDDIDAPCVKIALFAFDGSESYPLPDLGPDHVGTISSEHWIDIMDARVNKGSALEKLQEVMGVSKDRTAAFGDCLNDLEMIWEAELSFAMDNAHPVLASAAKWRAPSNAKHGVITALRGLL</sequence>
<evidence type="ECO:0000313" key="1">
    <source>
        <dbReference type="EMBL" id="TWT22738.1"/>
    </source>
</evidence>
<dbReference type="Pfam" id="PF00702">
    <property type="entry name" value="Hydrolase"/>
    <property type="match status" value="1"/>
</dbReference>
<keyword evidence="2" id="KW-1185">Reference proteome</keyword>
<dbReference type="SFLD" id="SFLDG01140">
    <property type="entry name" value="C2.B:_Phosphomannomutase_and_P"/>
    <property type="match status" value="1"/>
</dbReference>
<dbReference type="Gene3D" id="1.20.120.1600">
    <property type="match status" value="1"/>
</dbReference>
<keyword evidence="1" id="KW-0378">Hydrolase</keyword>
<dbReference type="SFLD" id="SFLDS00003">
    <property type="entry name" value="Haloacid_Dehalogenase"/>
    <property type="match status" value="2"/>
</dbReference>
<proteinExistence type="predicted"/>
<dbReference type="PRINTS" id="PR00413">
    <property type="entry name" value="HADHALOGNASE"/>
</dbReference>
<gene>
    <name evidence="1" type="ORF">FRX94_11020</name>
</gene>
<dbReference type="EMBL" id="VOHM01000029">
    <property type="protein sequence ID" value="TWT22738.1"/>
    <property type="molecule type" value="Genomic_DNA"/>
</dbReference>
<evidence type="ECO:0000313" key="2">
    <source>
        <dbReference type="Proteomes" id="UP000320791"/>
    </source>
</evidence>
<reference evidence="1 2" key="1">
    <citation type="submission" date="2019-08" db="EMBL/GenBank/DDBJ databases">
        <authorList>
            <person name="Lei W."/>
        </authorList>
    </citation>
    <scope>NUCLEOTIDE SEQUENCE [LARGE SCALE GENOMIC DNA]</scope>
    <source>
        <strain evidence="1 2">CCUG 58627</strain>
    </source>
</reference>
<dbReference type="NCBIfam" id="TIGR01549">
    <property type="entry name" value="HAD-SF-IA-v1"/>
    <property type="match status" value="1"/>
</dbReference>
<dbReference type="GO" id="GO:0005829">
    <property type="term" value="C:cytosol"/>
    <property type="evidence" value="ECO:0007669"/>
    <property type="project" value="TreeGrafter"/>
</dbReference>
<dbReference type="SUPFAM" id="SSF56784">
    <property type="entry name" value="HAD-like"/>
    <property type="match status" value="2"/>
</dbReference>
<dbReference type="RefSeq" id="WP_146325397.1">
    <property type="nucleotide sequence ID" value="NZ_BAABLR010000064.1"/>
</dbReference>
<dbReference type="Gene3D" id="3.40.50.1000">
    <property type="entry name" value="HAD superfamily/HAD-like"/>
    <property type="match status" value="2"/>
</dbReference>
<dbReference type="InterPro" id="IPR036412">
    <property type="entry name" value="HAD-like_sf"/>
</dbReference>
<dbReference type="NCBIfam" id="TIGR01509">
    <property type="entry name" value="HAD-SF-IA-v3"/>
    <property type="match status" value="1"/>
</dbReference>
<dbReference type="Gene3D" id="3.30.1240.10">
    <property type="match status" value="1"/>
</dbReference>
<dbReference type="Pfam" id="PF08282">
    <property type="entry name" value="Hydrolase_3"/>
    <property type="match status" value="1"/>
</dbReference>
<dbReference type="InterPro" id="IPR006439">
    <property type="entry name" value="HAD-SF_hydro_IA"/>
</dbReference>